<dbReference type="AlphaFoldDB" id="L7KK14"/>
<dbReference type="PANTHER" id="PTHR43214">
    <property type="entry name" value="TWO-COMPONENT RESPONSE REGULATOR"/>
    <property type="match status" value="1"/>
</dbReference>
<comment type="caution">
    <text evidence="3">The sequence shown here is derived from an EMBL/GenBank/DDBJ whole genome shotgun (WGS) entry which is preliminary data.</text>
</comment>
<feature type="domain" description="HTH luxR-type" evidence="2">
    <location>
        <begin position="777"/>
        <end position="839"/>
    </location>
</feature>
<dbReference type="InterPro" id="IPR041664">
    <property type="entry name" value="AAA_16"/>
</dbReference>
<dbReference type="SUPFAM" id="SSF46894">
    <property type="entry name" value="C-terminal effector domain of the bipartite response regulators"/>
    <property type="match status" value="1"/>
</dbReference>
<dbReference type="PROSITE" id="PS00622">
    <property type="entry name" value="HTH_LUXR_1"/>
    <property type="match status" value="1"/>
</dbReference>
<sequence length="839" mass="89987">MGEVIIEASCVGRDREIAEILAHAAGGDPARGQRVLVVAGPTGIGKSTVLRHAVRHAQQQAISLRVVDDADRLDADELARAMTDDSDHLIVLGATRRTPEIEALLADTLQLTGIDRAAVEELGSARGYAMHPTAIERLLAHTGGNPRDVVALFDELPAATWAHANAALPAPRHVRDAVIKALAGCREDVRRLIEAVCILDESEPTSTAVELAGSPDALAAIDGALSSGLLVTDFALTPADARPRPVTPTIRAAVIDTMGLRRVADLHRRAAELTPDVAQRLRHLVAATPTTDAALADEVAATAESLGADGAWAQAAELYRQAGRLTADPITHDERITLSVDALLAAGDCVAAGALVPSVEILRETPLRDATLAYLAILRGRSTEAQVRLERAWSIVNAERDPEVAAVIAQRWVLHDLVRCRGTELVDWSDRAIALAGDTSPAGIEAACIRGLGLAWSGRPDVASATYESLAQRVRFGAQAQRVTMARGWLRLGLGDVVAARSLLESAVSMAGLGGSSRISLWSLSWLARTHFVTGEWDAALRFVDEGRHLAQTSGIDLVTGLLNWTAAQIHSLRGDWQSADAALNGAASVVGDYEMIRVPQMLTRAHLAEARADYAGVIRTLEPLRDLAEHTPALVEPGWWPWVDVLANALVLSGRHDDADALLTPHEERAAQRGHGPAQARLRYARGRFLGTIGDIHGARVAFEEALGLISGLPLRYDAARIHFAYGQTLRRSGKRREADTVMAVAREIFASLDATTYVERCDRELKAGGLHTSRPESSDVVLTPQEESVAALVAQGLSNREVAAELYISPKTVQYHLTRTYAKLGIRSRAELAALRR</sequence>
<dbReference type="GO" id="GO:0006355">
    <property type="term" value="P:regulation of DNA-templated transcription"/>
    <property type="evidence" value="ECO:0007669"/>
    <property type="project" value="InterPro"/>
</dbReference>
<dbReference type="Proteomes" id="UP000010988">
    <property type="component" value="Unassembled WGS sequence"/>
</dbReference>
<dbReference type="eggNOG" id="COG2909">
    <property type="taxonomic scope" value="Bacteria"/>
</dbReference>
<evidence type="ECO:0000313" key="4">
    <source>
        <dbReference type="Proteomes" id="UP000010988"/>
    </source>
</evidence>
<dbReference type="InterPro" id="IPR016032">
    <property type="entry name" value="Sig_transdc_resp-reg_C-effctor"/>
</dbReference>
<dbReference type="InterPro" id="IPR039420">
    <property type="entry name" value="WalR-like"/>
</dbReference>
<dbReference type="EMBL" id="BANR01000007">
    <property type="protein sequence ID" value="GAC48836.1"/>
    <property type="molecule type" value="Genomic_DNA"/>
</dbReference>
<dbReference type="PRINTS" id="PR00038">
    <property type="entry name" value="HTHLUXR"/>
</dbReference>
<dbReference type="SMART" id="SM00421">
    <property type="entry name" value="HTH_LUXR"/>
    <property type="match status" value="1"/>
</dbReference>
<dbReference type="PANTHER" id="PTHR43214:SF43">
    <property type="entry name" value="TWO-COMPONENT RESPONSE REGULATOR"/>
    <property type="match status" value="1"/>
</dbReference>
<evidence type="ECO:0000313" key="3">
    <source>
        <dbReference type="EMBL" id="GAC48836.1"/>
    </source>
</evidence>
<gene>
    <name evidence="3" type="ORF">GOACH_07_01200</name>
</gene>
<dbReference type="InterPro" id="IPR027417">
    <property type="entry name" value="P-loop_NTPase"/>
</dbReference>
<protein>
    <submittedName>
        <fullName evidence="3">Putative LuxR family transcriptional regulator</fullName>
    </submittedName>
</protein>
<dbReference type="InterPro" id="IPR000792">
    <property type="entry name" value="Tscrpt_reg_LuxR_C"/>
</dbReference>
<dbReference type="Gene3D" id="1.10.10.10">
    <property type="entry name" value="Winged helix-like DNA-binding domain superfamily/Winged helix DNA-binding domain"/>
    <property type="match status" value="1"/>
</dbReference>
<dbReference type="GO" id="GO:0003677">
    <property type="term" value="F:DNA binding"/>
    <property type="evidence" value="ECO:0007669"/>
    <property type="project" value="UniProtKB-KW"/>
</dbReference>
<dbReference type="Pfam" id="PF00196">
    <property type="entry name" value="GerE"/>
    <property type="match status" value="1"/>
</dbReference>
<dbReference type="Gene3D" id="3.40.50.300">
    <property type="entry name" value="P-loop containing nucleotide triphosphate hydrolases"/>
    <property type="match status" value="1"/>
</dbReference>
<dbReference type="InterPro" id="IPR036388">
    <property type="entry name" value="WH-like_DNA-bd_sf"/>
</dbReference>
<dbReference type="CDD" id="cd06170">
    <property type="entry name" value="LuxR_C_like"/>
    <property type="match status" value="1"/>
</dbReference>
<proteinExistence type="predicted"/>
<organism evidence="3 4">
    <name type="scientific">Gordonia aichiensis NBRC 108223</name>
    <dbReference type="NCBI Taxonomy" id="1220583"/>
    <lineage>
        <taxon>Bacteria</taxon>
        <taxon>Bacillati</taxon>
        <taxon>Actinomycetota</taxon>
        <taxon>Actinomycetes</taxon>
        <taxon>Mycobacteriales</taxon>
        <taxon>Gordoniaceae</taxon>
        <taxon>Gordonia</taxon>
    </lineage>
</organism>
<dbReference type="RefSeq" id="WP_005174429.1">
    <property type="nucleotide sequence ID" value="NZ_BANR01000007.1"/>
</dbReference>
<evidence type="ECO:0000256" key="1">
    <source>
        <dbReference type="ARBA" id="ARBA00023125"/>
    </source>
</evidence>
<dbReference type="SUPFAM" id="SSF48452">
    <property type="entry name" value="TPR-like"/>
    <property type="match status" value="2"/>
</dbReference>
<reference evidence="3 4" key="1">
    <citation type="submission" date="2012-12" db="EMBL/GenBank/DDBJ databases">
        <title>Whole genome shotgun sequence of Gordonia aichiensis NBRC 108223.</title>
        <authorList>
            <person name="Isaki-Nakamura S."/>
            <person name="Hosoyama A."/>
            <person name="Tsuchikane K."/>
            <person name="Ando Y."/>
            <person name="Baba S."/>
            <person name="Ohji S."/>
            <person name="Hamada M."/>
            <person name="Tamura T."/>
            <person name="Yamazoe A."/>
            <person name="Yamazaki S."/>
            <person name="Fujita N."/>
        </authorList>
    </citation>
    <scope>NUCLEOTIDE SEQUENCE [LARGE SCALE GENOMIC DNA]</scope>
    <source>
        <strain evidence="3 4">NBRC 108223</strain>
    </source>
</reference>
<dbReference type="InterPro" id="IPR011990">
    <property type="entry name" value="TPR-like_helical_dom_sf"/>
</dbReference>
<keyword evidence="1" id="KW-0238">DNA-binding</keyword>
<dbReference type="SUPFAM" id="SSF52540">
    <property type="entry name" value="P-loop containing nucleoside triphosphate hydrolases"/>
    <property type="match status" value="1"/>
</dbReference>
<dbReference type="STRING" id="1220583.GOACH_07_01200"/>
<dbReference type="Pfam" id="PF13191">
    <property type="entry name" value="AAA_16"/>
    <property type="match status" value="1"/>
</dbReference>
<dbReference type="PROSITE" id="PS50043">
    <property type="entry name" value="HTH_LUXR_2"/>
    <property type="match status" value="1"/>
</dbReference>
<accession>L7KK14</accession>
<keyword evidence="4" id="KW-1185">Reference proteome</keyword>
<name>L7KK14_9ACTN</name>
<evidence type="ECO:0000259" key="2">
    <source>
        <dbReference type="PROSITE" id="PS50043"/>
    </source>
</evidence>
<dbReference type="Gene3D" id="1.25.40.10">
    <property type="entry name" value="Tetratricopeptide repeat domain"/>
    <property type="match status" value="1"/>
</dbReference>